<evidence type="ECO:0000313" key="10">
    <source>
        <dbReference type="EMBL" id="OHA21798.1"/>
    </source>
</evidence>
<keyword evidence="3 8" id="KW-0812">Transmembrane</keyword>
<evidence type="ECO:0000256" key="4">
    <source>
        <dbReference type="ARBA" id="ARBA00022746"/>
    </source>
</evidence>
<dbReference type="GO" id="GO:0016117">
    <property type="term" value="P:carotenoid biosynthetic process"/>
    <property type="evidence" value="ECO:0007669"/>
    <property type="project" value="UniProtKB-KW"/>
</dbReference>
<dbReference type="EMBL" id="MHRI01000003">
    <property type="protein sequence ID" value="OHA21798.1"/>
    <property type="molecule type" value="Genomic_DNA"/>
</dbReference>
<evidence type="ECO:0000256" key="8">
    <source>
        <dbReference type="SAM" id="Phobius"/>
    </source>
</evidence>
<keyword evidence="4" id="KW-0125">Carotenoid biosynthesis</keyword>
<dbReference type="InterPro" id="IPR017825">
    <property type="entry name" value="Lycopene_cyclase_dom"/>
</dbReference>
<dbReference type="GO" id="GO:0016020">
    <property type="term" value="C:membrane"/>
    <property type="evidence" value="ECO:0007669"/>
    <property type="project" value="UniProtKB-SubCell"/>
</dbReference>
<evidence type="ECO:0000256" key="3">
    <source>
        <dbReference type="ARBA" id="ARBA00022692"/>
    </source>
</evidence>
<evidence type="ECO:0000256" key="1">
    <source>
        <dbReference type="ARBA" id="ARBA00004141"/>
    </source>
</evidence>
<feature type="domain" description="Lycopene cyclase" evidence="9">
    <location>
        <begin position="8"/>
        <end position="87"/>
    </location>
</feature>
<keyword evidence="5 8" id="KW-1133">Transmembrane helix</keyword>
<evidence type="ECO:0000256" key="5">
    <source>
        <dbReference type="ARBA" id="ARBA00022989"/>
    </source>
</evidence>
<accession>A0A1G2MD50</accession>
<feature type="transmembrane region" description="Helical" evidence="8">
    <location>
        <begin position="102"/>
        <end position="121"/>
    </location>
</feature>
<dbReference type="AlphaFoldDB" id="A0A1G2MD50"/>
<dbReference type="Pfam" id="PF18916">
    <property type="entry name" value="Lycopene_cyc"/>
    <property type="match status" value="2"/>
</dbReference>
<feature type="transmembrane region" description="Helical" evidence="8">
    <location>
        <begin position="203"/>
        <end position="223"/>
    </location>
</feature>
<gene>
    <name evidence="10" type="ORF">A2849_02600</name>
</gene>
<dbReference type="GO" id="GO:0016872">
    <property type="term" value="F:intramolecular lyase activity"/>
    <property type="evidence" value="ECO:0007669"/>
    <property type="project" value="InterPro"/>
</dbReference>
<evidence type="ECO:0000256" key="6">
    <source>
        <dbReference type="ARBA" id="ARBA00023136"/>
    </source>
</evidence>
<comment type="subcellular location">
    <subcellularLocation>
        <location evidence="1">Membrane</location>
        <topology evidence="1">Multi-pass membrane protein</topology>
    </subcellularLocation>
</comment>
<evidence type="ECO:0000256" key="7">
    <source>
        <dbReference type="ARBA" id="ARBA00023235"/>
    </source>
</evidence>
<dbReference type="Proteomes" id="UP000178121">
    <property type="component" value="Unassembled WGS sequence"/>
</dbReference>
<feature type="transmembrane region" description="Helical" evidence="8">
    <location>
        <begin position="34"/>
        <end position="52"/>
    </location>
</feature>
<organism evidence="10 11">
    <name type="scientific">Candidatus Taylorbacteria bacterium RIFCSPHIGHO2_01_FULL_51_15</name>
    <dbReference type="NCBI Taxonomy" id="1802304"/>
    <lineage>
        <taxon>Bacteria</taxon>
        <taxon>Candidatus Tayloriibacteriota</taxon>
    </lineage>
</organism>
<feature type="transmembrane region" description="Helical" evidence="8">
    <location>
        <begin position="72"/>
        <end position="90"/>
    </location>
</feature>
<feature type="transmembrane region" description="Helical" evidence="8">
    <location>
        <begin position="127"/>
        <end position="147"/>
    </location>
</feature>
<keyword evidence="6 8" id="KW-0472">Membrane</keyword>
<comment type="caution">
    <text evidence="10">The sequence shown here is derived from an EMBL/GenBank/DDBJ whole genome shotgun (WGS) entry which is preliminary data.</text>
</comment>
<reference evidence="10 11" key="1">
    <citation type="journal article" date="2016" name="Nat. Commun.">
        <title>Thousands of microbial genomes shed light on interconnected biogeochemical processes in an aquifer system.</title>
        <authorList>
            <person name="Anantharaman K."/>
            <person name="Brown C.T."/>
            <person name="Hug L.A."/>
            <person name="Sharon I."/>
            <person name="Castelle C.J."/>
            <person name="Probst A.J."/>
            <person name="Thomas B.C."/>
            <person name="Singh A."/>
            <person name="Wilkins M.J."/>
            <person name="Karaoz U."/>
            <person name="Brodie E.L."/>
            <person name="Williams K.H."/>
            <person name="Hubbard S.S."/>
            <person name="Banfield J.F."/>
        </authorList>
    </citation>
    <scope>NUCLEOTIDE SEQUENCE [LARGE SCALE GENOMIC DNA]</scope>
</reference>
<proteinExistence type="predicted"/>
<evidence type="ECO:0000259" key="9">
    <source>
        <dbReference type="Pfam" id="PF18916"/>
    </source>
</evidence>
<name>A0A1G2MD50_9BACT</name>
<protein>
    <recommendedName>
        <fullName evidence="9">Lycopene cyclase domain-containing protein</fullName>
    </recommendedName>
</protein>
<sequence length="233" mass="27139">MTFPVQYAYLALGLLYLIFWLILFLSRRDLRREMLISSLLAGFLAIILEPFFLKDYWTPELINGWSVGIEDFLYGFAIGGIANVLYEEFFKKRFIRKRSERYHWRFLLILYIVSFSVLLLGREFWGLNTMYATLGALGAAFLSIMLFRPDLARDAIWSGILFTMITALVYIPVILSFPDFITSFWHLKNLSGILLGGIPLEEFLWAFMFGLVAGPFYEAWAGLKLRKVRYSKL</sequence>
<feature type="transmembrane region" description="Helical" evidence="8">
    <location>
        <begin position="6"/>
        <end position="25"/>
    </location>
</feature>
<evidence type="ECO:0000313" key="11">
    <source>
        <dbReference type="Proteomes" id="UP000178121"/>
    </source>
</evidence>
<evidence type="ECO:0000256" key="2">
    <source>
        <dbReference type="ARBA" id="ARBA00004829"/>
    </source>
</evidence>
<feature type="transmembrane region" description="Helical" evidence="8">
    <location>
        <begin position="159"/>
        <end position="183"/>
    </location>
</feature>
<comment type="pathway">
    <text evidence="2">Carotenoid biosynthesis.</text>
</comment>
<keyword evidence="7" id="KW-0413">Isomerase</keyword>
<feature type="domain" description="Lycopene cyclase" evidence="9">
    <location>
        <begin position="128"/>
        <end position="219"/>
    </location>
</feature>
<dbReference type="GO" id="GO:0045436">
    <property type="term" value="F:lycopene beta cyclase activity"/>
    <property type="evidence" value="ECO:0007669"/>
    <property type="project" value="UniProtKB-ARBA"/>
</dbReference>